<reference evidence="3" key="1">
    <citation type="submission" date="2020-03" db="EMBL/GenBank/DDBJ databases">
        <title>The deep terrestrial virosphere.</title>
        <authorList>
            <person name="Holmfeldt K."/>
            <person name="Nilsson E."/>
            <person name="Simone D."/>
            <person name="Lopez-Fernandez M."/>
            <person name="Wu X."/>
            <person name="de Brujin I."/>
            <person name="Lundin D."/>
            <person name="Andersson A."/>
            <person name="Bertilsson S."/>
            <person name="Dopson M."/>
        </authorList>
    </citation>
    <scope>NUCLEOTIDE SEQUENCE</scope>
    <source>
        <strain evidence="2">MM415A01528</strain>
        <strain evidence="3">MM415B02402</strain>
    </source>
</reference>
<sequence>MADDQIADGARQAAPSSDDGNAEAAPLQDSKPITFTQEQADALVTAAVEKATQDFRTWSGRRDKALIDQLASTIDERMTSQKAITGDGKALGPNFDFDNPMESIEKILSQRERQKQTEMQRFNDAALASMGKYMDTDVMFKDQEFGKKVIESAFQNLGRLRRDIPPDVAGPMLIKDTVLELGREKIAGGVPQSKSAGIKTLFGSVSPPAAPQKQKAVYLGPKLSDQAAKLADKWGYDADSLNKLFPNEK</sequence>
<name>A0A6M3L7F5_9ZZZZ</name>
<evidence type="ECO:0000256" key="1">
    <source>
        <dbReference type="SAM" id="MobiDB-lite"/>
    </source>
</evidence>
<dbReference type="EMBL" id="MT142904">
    <property type="protein sequence ID" value="QJA90303.1"/>
    <property type="molecule type" value="Genomic_DNA"/>
</dbReference>
<proteinExistence type="predicted"/>
<organism evidence="3">
    <name type="scientific">viral metagenome</name>
    <dbReference type="NCBI Taxonomy" id="1070528"/>
    <lineage>
        <taxon>unclassified sequences</taxon>
        <taxon>metagenomes</taxon>
        <taxon>organismal metagenomes</taxon>
    </lineage>
</organism>
<evidence type="ECO:0000313" key="2">
    <source>
        <dbReference type="EMBL" id="QJA76362.1"/>
    </source>
</evidence>
<protein>
    <submittedName>
        <fullName evidence="3">Uncharacterized protein</fullName>
    </submittedName>
</protein>
<dbReference type="EMBL" id="MT142220">
    <property type="protein sequence ID" value="QJA76362.1"/>
    <property type="molecule type" value="Genomic_DNA"/>
</dbReference>
<evidence type="ECO:0000313" key="3">
    <source>
        <dbReference type="EMBL" id="QJA90303.1"/>
    </source>
</evidence>
<gene>
    <name evidence="2" type="ORF">MM415A01528_0006</name>
    <name evidence="3" type="ORF">MM415B02402_0005</name>
</gene>
<dbReference type="AlphaFoldDB" id="A0A6M3L7F5"/>
<feature type="region of interest" description="Disordered" evidence="1">
    <location>
        <begin position="1"/>
        <end position="31"/>
    </location>
</feature>
<accession>A0A6M3L7F5</accession>